<feature type="binding site" evidence="7">
    <location>
        <begin position="125"/>
        <end position="127"/>
    </location>
    <ligand>
        <name>FMN</name>
        <dbReference type="ChEBI" id="CHEBI:58210"/>
    </ligand>
</feature>
<dbReference type="EC" id="4.2.3.5" evidence="3 7"/>
<evidence type="ECO:0000256" key="1">
    <source>
        <dbReference type="ARBA" id="ARBA00005044"/>
    </source>
</evidence>
<feature type="binding site" evidence="7">
    <location>
        <position position="316"/>
    </location>
    <ligand>
        <name>FMN</name>
        <dbReference type="ChEBI" id="CHEBI:58210"/>
    </ligand>
</feature>
<evidence type="ECO:0000256" key="4">
    <source>
        <dbReference type="ARBA" id="ARBA00022605"/>
    </source>
</evidence>
<dbReference type="OrthoDB" id="33049at2157"/>
<feature type="binding site" evidence="7">
    <location>
        <begin position="331"/>
        <end position="335"/>
    </location>
    <ligand>
        <name>FMN</name>
        <dbReference type="ChEBI" id="CHEBI:58210"/>
    </ligand>
</feature>
<dbReference type="PROSITE" id="PS00788">
    <property type="entry name" value="CHORISMATE_SYNTHASE_2"/>
    <property type="match status" value="1"/>
</dbReference>
<comment type="similarity">
    <text evidence="2 7">Belongs to the chorismate synthase family.</text>
</comment>
<keyword evidence="6 7" id="KW-0456">Lyase</keyword>
<evidence type="ECO:0000313" key="9">
    <source>
        <dbReference type="EMBL" id="KCZ70482.1"/>
    </source>
</evidence>
<dbReference type="Pfam" id="PF01264">
    <property type="entry name" value="Chorismate_synt"/>
    <property type="match status" value="1"/>
</dbReference>
<dbReference type="GO" id="GO:0010181">
    <property type="term" value="F:FMN binding"/>
    <property type="evidence" value="ECO:0007669"/>
    <property type="project" value="TreeGrafter"/>
</dbReference>
<evidence type="ECO:0000256" key="8">
    <source>
        <dbReference type="SAM" id="MobiDB-lite"/>
    </source>
</evidence>
<dbReference type="Proteomes" id="UP000027153">
    <property type="component" value="Unassembled WGS sequence"/>
</dbReference>
<evidence type="ECO:0000313" key="10">
    <source>
        <dbReference type="Proteomes" id="UP000027153"/>
    </source>
</evidence>
<dbReference type="GO" id="GO:0008652">
    <property type="term" value="P:amino acid biosynthetic process"/>
    <property type="evidence" value="ECO:0007669"/>
    <property type="project" value="UniProtKB-KW"/>
</dbReference>
<dbReference type="InterPro" id="IPR000453">
    <property type="entry name" value="Chorismate_synth"/>
</dbReference>
<dbReference type="InterPro" id="IPR020541">
    <property type="entry name" value="Chorismate_synthase_CS"/>
</dbReference>
<dbReference type="NCBIfam" id="NF003793">
    <property type="entry name" value="PRK05382.1"/>
    <property type="match status" value="1"/>
</dbReference>
<dbReference type="GO" id="GO:0009073">
    <property type="term" value="P:aromatic amino acid family biosynthetic process"/>
    <property type="evidence" value="ECO:0007669"/>
    <property type="project" value="UniProtKB-KW"/>
</dbReference>
<sequence>MSGNTFGTLFRITTWGESHGYGAGVVIDGCPAGLPLNEADIQKELDRRRPGQSDITTPRKEEDKAEILSGVFSGKTTGAPISIMVKNKDVDSSKYEELKSTPRPGHADLTYELKYGFRDFRGGGRSSARETIGRVAAGAVAKKILARFGVEVLGHVVELGGIRARPVSIEEIRENTEKNPIRCADPGAAGEMQTVVHMARSEGDSVGGIVEILAHGVPAGVGEPVFDKLSAELAKGLMSIGAVKGVEIGAGFRSALMRGSQMNDPIILQESTYASRHTCVRPPETQLGMNDPITLQESTYDGKIGMLTNNAGGILGGISNGETVVCRIAVKPTPSISKEQCTVDMSNMKETKIKIKGRHDPTIPPRIVPVAEAMVALVLVDQMMRGGFINTSTIGEK</sequence>
<dbReference type="PANTHER" id="PTHR21085:SF0">
    <property type="entry name" value="CHORISMATE SYNTHASE"/>
    <property type="match status" value="1"/>
</dbReference>
<dbReference type="EMBL" id="JMIY01000008">
    <property type="protein sequence ID" value="KCZ70482.1"/>
    <property type="molecule type" value="Genomic_DNA"/>
</dbReference>
<dbReference type="GO" id="GO:0004107">
    <property type="term" value="F:chorismate synthase activity"/>
    <property type="evidence" value="ECO:0007669"/>
    <property type="project" value="UniProtKB-UniRule"/>
</dbReference>
<comment type="function">
    <text evidence="7">Catalyzes the anti-1,4-elimination of the C-3 phosphate and the C-6 proR hydrogen from 5-enolpyruvylshikimate-3-phosphate (EPSP) to yield chorismate, which is the branch point compound that serves as the starting substrate for the three terminal pathways of aromatic amino acid biosynthesis. This reaction introduces a second double bond into the aromatic ring system.</text>
</comment>
<dbReference type="PATRIC" id="fig|1392998.3.peg.3389"/>
<name>A0A062UZC2_9EURY</name>
<evidence type="ECO:0000256" key="2">
    <source>
        <dbReference type="ARBA" id="ARBA00008014"/>
    </source>
</evidence>
<keyword evidence="5 7" id="KW-0057">Aromatic amino acid biosynthesis</keyword>
<dbReference type="SUPFAM" id="SSF103263">
    <property type="entry name" value="Chorismate synthase, AroC"/>
    <property type="match status" value="1"/>
</dbReference>
<evidence type="ECO:0000256" key="3">
    <source>
        <dbReference type="ARBA" id="ARBA00013036"/>
    </source>
</evidence>
<dbReference type="PIRSF" id="PIRSF001456">
    <property type="entry name" value="Chorismate_synth"/>
    <property type="match status" value="1"/>
</dbReference>
<dbReference type="Gene3D" id="3.60.150.10">
    <property type="entry name" value="Chorismate synthase AroC"/>
    <property type="match status" value="1"/>
</dbReference>
<comment type="caution">
    <text evidence="7">Lacks conserved residue(s) required for the propagation of feature annotation.</text>
</comment>
<dbReference type="GO" id="GO:0009423">
    <property type="term" value="P:chorismate biosynthetic process"/>
    <property type="evidence" value="ECO:0007669"/>
    <property type="project" value="UniProtKB-UniRule"/>
</dbReference>
<feature type="binding site" evidence="7">
    <location>
        <position position="358"/>
    </location>
    <ligand>
        <name>FMN</name>
        <dbReference type="ChEBI" id="CHEBI:58210"/>
    </ligand>
</feature>
<comment type="catalytic activity">
    <reaction evidence="7">
        <text>5-O-(1-carboxyvinyl)-3-phosphoshikimate = chorismate + phosphate</text>
        <dbReference type="Rhea" id="RHEA:21020"/>
        <dbReference type="ChEBI" id="CHEBI:29748"/>
        <dbReference type="ChEBI" id="CHEBI:43474"/>
        <dbReference type="ChEBI" id="CHEBI:57701"/>
        <dbReference type="EC" id="4.2.3.5"/>
    </reaction>
</comment>
<protein>
    <recommendedName>
        <fullName evidence="3 7">Chorismate synthase</fullName>
        <shortName evidence="7">CS</shortName>
        <ecNumber evidence="3 7">4.2.3.5</ecNumber>
    </recommendedName>
    <alternativeName>
        <fullName evidence="7">5-enolpyruvylshikimate-3-phosphate phospholyase</fullName>
    </alternativeName>
</protein>
<gene>
    <name evidence="7" type="primary">aroC</name>
    <name evidence="9" type="ORF">ANME2D_03397</name>
</gene>
<comment type="pathway">
    <text evidence="1 7">Metabolic intermediate biosynthesis; chorismate biosynthesis; chorismate from D-erythrose 4-phosphate and phosphoenolpyruvate: step 7/7.</text>
</comment>
<evidence type="ECO:0000256" key="7">
    <source>
        <dbReference type="HAMAP-Rule" id="MF_00300"/>
    </source>
</evidence>
<dbReference type="PROSITE" id="PS00789">
    <property type="entry name" value="CHORISMATE_SYNTHASE_3"/>
    <property type="match status" value="1"/>
</dbReference>
<comment type="cofactor">
    <cofactor evidence="7">
        <name>FMNH2</name>
        <dbReference type="ChEBI" id="CHEBI:57618"/>
    </cofactor>
    <text evidence="7">Reduced FMN (FMNH(2)).</text>
</comment>
<keyword evidence="10" id="KW-1185">Reference proteome</keyword>
<dbReference type="HAMAP" id="MF_00300">
    <property type="entry name" value="Chorismate_synth"/>
    <property type="match status" value="1"/>
</dbReference>
<dbReference type="RefSeq" id="WP_048094010.1">
    <property type="nucleotide sequence ID" value="NZ_JMIY01000008.1"/>
</dbReference>
<dbReference type="AlphaFoldDB" id="A0A062UZC2"/>
<keyword evidence="7" id="KW-0288">FMN</keyword>
<keyword evidence="7" id="KW-0285">Flavoprotein</keyword>
<feature type="binding site" evidence="7">
    <location>
        <position position="48"/>
    </location>
    <ligand>
        <name>NADP(+)</name>
        <dbReference type="ChEBI" id="CHEBI:58349"/>
    </ligand>
</feature>
<accession>A0A062UZC2</accession>
<reference evidence="9 10" key="1">
    <citation type="journal article" date="2013" name="Nature">
        <title>Anaerobic oxidation of methane coupled to nitrate reduction in a novel archaeal lineage.</title>
        <authorList>
            <person name="Haroon M.F."/>
            <person name="Hu S."/>
            <person name="Shi Y."/>
            <person name="Imelfort M."/>
            <person name="Keller J."/>
            <person name="Hugenholtz P."/>
            <person name="Yuan Z."/>
            <person name="Tyson G.W."/>
        </authorList>
    </citation>
    <scope>NUCLEOTIDE SEQUENCE [LARGE SCALE GENOMIC DNA]</scope>
    <source>
        <strain evidence="9 10">ANME-2d</strain>
    </source>
</reference>
<dbReference type="CDD" id="cd07304">
    <property type="entry name" value="Chorismate_synthase"/>
    <property type="match status" value="1"/>
</dbReference>
<comment type="caution">
    <text evidence="9">The sequence shown here is derived from an EMBL/GenBank/DDBJ whole genome shotgun (WGS) entry which is preliminary data.</text>
</comment>
<keyword evidence="7" id="KW-0521">NADP</keyword>
<evidence type="ECO:0000256" key="6">
    <source>
        <dbReference type="ARBA" id="ARBA00023239"/>
    </source>
</evidence>
<keyword evidence="7" id="KW-0274">FAD</keyword>
<evidence type="ECO:0000256" key="5">
    <source>
        <dbReference type="ARBA" id="ARBA00023141"/>
    </source>
</evidence>
<dbReference type="PANTHER" id="PTHR21085">
    <property type="entry name" value="CHORISMATE SYNTHASE"/>
    <property type="match status" value="1"/>
</dbReference>
<feature type="region of interest" description="Disordered" evidence="8">
    <location>
        <begin position="41"/>
        <end position="62"/>
    </location>
</feature>
<dbReference type="UniPathway" id="UPA00053">
    <property type="reaction ID" value="UER00090"/>
</dbReference>
<proteinExistence type="inferred from homology"/>
<dbReference type="NCBIfam" id="TIGR00033">
    <property type="entry name" value="aroC"/>
    <property type="match status" value="1"/>
</dbReference>
<dbReference type="InterPro" id="IPR035904">
    <property type="entry name" value="Chorismate_synth_AroC_sf"/>
</dbReference>
<organism evidence="9 10">
    <name type="scientific">Candidatus Methanoperedens nitratireducens</name>
    <dbReference type="NCBI Taxonomy" id="1392998"/>
    <lineage>
        <taxon>Archaea</taxon>
        <taxon>Methanobacteriati</taxon>
        <taxon>Methanobacteriota</taxon>
        <taxon>Stenosarchaea group</taxon>
        <taxon>Methanomicrobia</taxon>
        <taxon>Methanosarcinales</taxon>
        <taxon>ANME-2 cluster</taxon>
        <taxon>Candidatus Methanoperedentaceae</taxon>
        <taxon>Candidatus Methanoperedens</taxon>
    </lineage>
</organism>
<dbReference type="GO" id="GO:0005829">
    <property type="term" value="C:cytosol"/>
    <property type="evidence" value="ECO:0007669"/>
    <property type="project" value="TreeGrafter"/>
</dbReference>
<keyword evidence="4 7" id="KW-0028">Amino-acid biosynthesis</keyword>